<dbReference type="FunFam" id="2.60.40.10:FF:000032">
    <property type="entry name" value="palladin isoform X1"/>
    <property type="match status" value="1"/>
</dbReference>
<evidence type="ECO:0000259" key="4">
    <source>
        <dbReference type="PROSITE" id="PS50835"/>
    </source>
</evidence>
<dbReference type="GO" id="GO:0005886">
    <property type="term" value="C:plasma membrane"/>
    <property type="evidence" value="ECO:0007669"/>
    <property type="project" value="TreeGrafter"/>
</dbReference>
<dbReference type="GO" id="GO:0007156">
    <property type="term" value="P:homophilic cell adhesion via plasma membrane adhesion molecules"/>
    <property type="evidence" value="ECO:0007669"/>
    <property type="project" value="TreeGrafter"/>
</dbReference>
<feature type="domain" description="Ig-like" evidence="4">
    <location>
        <begin position="399"/>
        <end position="483"/>
    </location>
</feature>
<name>A0A9D4YMN9_RHISA</name>
<dbReference type="PANTHER" id="PTHR45080">
    <property type="entry name" value="CONTACTIN 5"/>
    <property type="match status" value="1"/>
</dbReference>
<protein>
    <recommendedName>
        <fullName evidence="4">Ig-like domain-containing protein</fullName>
    </recommendedName>
</protein>
<dbReference type="SMART" id="SM00408">
    <property type="entry name" value="IGc2"/>
    <property type="match status" value="5"/>
</dbReference>
<dbReference type="AlphaFoldDB" id="A0A9D4YMN9"/>
<reference evidence="5" key="2">
    <citation type="submission" date="2021-09" db="EMBL/GenBank/DDBJ databases">
        <authorList>
            <person name="Jia N."/>
            <person name="Wang J."/>
            <person name="Shi W."/>
            <person name="Du L."/>
            <person name="Sun Y."/>
            <person name="Zhan W."/>
            <person name="Jiang J."/>
            <person name="Wang Q."/>
            <person name="Zhang B."/>
            <person name="Ji P."/>
            <person name="Sakyi L.B."/>
            <person name="Cui X."/>
            <person name="Yuan T."/>
            <person name="Jiang B."/>
            <person name="Yang W."/>
            <person name="Lam T.T.-Y."/>
            <person name="Chang Q."/>
            <person name="Ding S."/>
            <person name="Wang X."/>
            <person name="Zhu J."/>
            <person name="Ruan X."/>
            <person name="Zhao L."/>
            <person name="Wei J."/>
            <person name="Que T."/>
            <person name="Du C."/>
            <person name="Cheng J."/>
            <person name="Dai P."/>
            <person name="Han X."/>
            <person name="Huang E."/>
            <person name="Gao Y."/>
            <person name="Liu J."/>
            <person name="Shao H."/>
            <person name="Ye R."/>
            <person name="Li L."/>
            <person name="Wei W."/>
            <person name="Wang X."/>
            <person name="Wang C."/>
            <person name="Huo Q."/>
            <person name="Li W."/>
            <person name="Guo W."/>
            <person name="Chen H."/>
            <person name="Chen S."/>
            <person name="Zhou L."/>
            <person name="Zhou L."/>
            <person name="Ni X."/>
            <person name="Tian J."/>
            <person name="Zhou Y."/>
            <person name="Sheng Y."/>
            <person name="Liu T."/>
            <person name="Pan Y."/>
            <person name="Xia L."/>
            <person name="Li J."/>
            <person name="Zhao F."/>
            <person name="Cao W."/>
        </authorList>
    </citation>
    <scope>NUCLEOTIDE SEQUENCE</scope>
    <source>
        <strain evidence="5">Rsan-2018</strain>
        <tissue evidence="5">Larvae</tissue>
    </source>
</reference>
<dbReference type="CDD" id="cd00096">
    <property type="entry name" value="Ig"/>
    <property type="match status" value="2"/>
</dbReference>
<comment type="caution">
    <text evidence="5">The sequence shown here is derived from an EMBL/GenBank/DDBJ whole genome shotgun (WGS) entry which is preliminary data.</text>
</comment>
<keyword evidence="1" id="KW-0732">Signal</keyword>
<feature type="domain" description="Ig-like" evidence="4">
    <location>
        <begin position="303"/>
        <end position="390"/>
    </location>
</feature>
<dbReference type="Pfam" id="PF13927">
    <property type="entry name" value="Ig_3"/>
    <property type="match status" value="1"/>
</dbReference>
<evidence type="ECO:0000256" key="1">
    <source>
        <dbReference type="ARBA" id="ARBA00022729"/>
    </source>
</evidence>
<dbReference type="SMART" id="SM00409">
    <property type="entry name" value="IG"/>
    <property type="match status" value="4"/>
</dbReference>
<feature type="domain" description="Ig-like" evidence="4">
    <location>
        <begin position="8"/>
        <end position="95"/>
    </location>
</feature>
<dbReference type="Gene3D" id="2.60.40.10">
    <property type="entry name" value="Immunoglobulins"/>
    <property type="match status" value="5"/>
</dbReference>
<evidence type="ECO:0000256" key="2">
    <source>
        <dbReference type="ARBA" id="ARBA00023157"/>
    </source>
</evidence>
<keyword evidence="6" id="KW-1185">Reference proteome</keyword>
<dbReference type="SUPFAM" id="SSF48726">
    <property type="entry name" value="Immunoglobulin"/>
    <property type="match status" value="5"/>
</dbReference>
<accession>A0A9D4YMN9</accession>
<dbReference type="PANTHER" id="PTHR45080:SF8">
    <property type="entry name" value="IG-LIKE DOMAIN-CONTAINING PROTEIN"/>
    <property type="match status" value="1"/>
</dbReference>
<evidence type="ECO:0000313" key="5">
    <source>
        <dbReference type="EMBL" id="KAH7983143.1"/>
    </source>
</evidence>
<feature type="domain" description="Ig-like" evidence="4">
    <location>
        <begin position="100"/>
        <end position="191"/>
    </location>
</feature>
<dbReference type="InterPro" id="IPR013098">
    <property type="entry name" value="Ig_I-set"/>
</dbReference>
<sequence length="483" mass="51707">MPAKFIPPSIEDQESLGVVRVRGGSQAVLRCAASGVPSPEISWLLGASRITGADGRVRPGTSELVIETAREEDAGRYRCNAVNEVGTTSKEFVVDVLAPPTLKASQRVSWELLEGEPATLDCSATGNPTPVVTWSKGGIEITPAALLPEGIDVIRGGHAIRMLHVTTEHAGTYSCDVVNDVGRTTRNFSLSVLVRPAIWMGSSKHDEEKVNVVKGENLVLLCNVTGHPKPVVRWLRDGLPLEFRTGISLLQSGRGLNISSLEGGRLLTLRPALPSSAGIYTCEAVNAVGRASLDYILEVLVPPTIPTRNLDTRLKVVEGAEATIRCPAQGKPAPTIVWMRGPEVVTANDADPRIEVPSGDPQSLIIHRVQLGDRKFTCIAGNAAGTAEIDFILDVMVHPKMEPGEEKSSGGEVVLAVLNRPAWLRCPAVGVPPPSVHWLRAGRLLSPRGDPFVQPSADGRRLQLRRASKAFFEDPDGTLMLAA</sequence>
<dbReference type="InterPro" id="IPR003599">
    <property type="entry name" value="Ig_sub"/>
</dbReference>
<dbReference type="InterPro" id="IPR003598">
    <property type="entry name" value="Ig_sub2"/>
</dbReference>
<evidence type="ECO:0000256" key="3">
    <source>
        <dbReference type="ARBA" id="ARBA00023319"/>
    </source>
</evidence>
<gene>
    <name evidence="5" type="ORF">HPB52_009628</name>
</gene>
<reference evidence="5" key="1">
    <citation type="journal article" date="2020" name="Cell">
        <title>Large-Scale Comparative Analyses of Tick Genomes Elucidate Their Genetic Diversity and Vector Capacities.</title>
        <authorList>
            <consortium name="Tick Genome and Microbiome Consortium (TIGMIC)"/>
            <person name="Jia N."/>
            <person name="Wang J."/>
            <person name="Shi W."/>
            <person name="Du L."/>
            <person name="Sun Y."/>
            <person name="Zhan W."/>
            <person name="Jiang J.F."/>
            <person name="Wang Q."/>
            <person name="Zhang B."/>
            <person name="Ji P."/>
            <person name="Bell-Sakyi L."/>
            <person name="Cui X.M."/>
            <person name="Yuan T.T."/>
            <person name="Jiang B.G."/>
            <person name="Yang W.F."/>
            <person name="Lam T.T."/>
            <person name="Chang Q.C."/>
            <person name="Ding S.J."/>
            <person name="Wang X.J."/>
            <person name="Zhu J.G."/>
            <person name="Ruan X.D."/>
            <person name="Zhao L."/>
            <person name="Wei J.T."/>
            <person name="Ye R.Z."/>
            <person name="Que T.C."/>
            <person name="Du C.H."/>
            <person name="Zhou Y.H."/>
            <person name="Cheng J.X."/>
            <person name="Dai P.F."/>
            <person name="Guo W.B."/>
            <person name="Han X.H."/>
            <person name="Huang E.J."/>
            <person name="Li L.F."/>
            <person name="Wei W."/>
            <person name="Gao Y.C."/>
            <person name="Liu J.Z."/>
            <person name="Shao H.Z."/>
            <person name="Wang X."/>
            <person name="Wang C.C."/>
            <person name="Yang T.C."/>
            <person name="Huo Q.B."/>
            <person name="Li W."/>
            <person name="Chen H.Y."/>
            <person name="Chen S.E."/>
            <person name="Zhou L.G."/>
            <person name="Ni X.B."/>
            <person name="Tian J.H."/>
            <person name="Sheng Y."/>
            <person name="Liu T."/>
            <person name="Pan Y.S."/>
            <person name="Xia L.Y."/>
            <person name="Li J."/>
            <person name="Zhao F."/>
            <person name="Cao W.C."/>
        </authorList>
    </citation>
    <scope>NUCLEOTIDE SEQUENCE</scope>
    <source>
        <strain evidence="5">Rsan-2018</strain>
    </source>
</reference>
<evidence type="ECO:0000313" key="6">
    <source>
        <dbReference type="Proteomes" id="UP000821837"/>
    </source>
</evidence>
<dbReference type="InterPro" id="IPR036179">
    <property type="entry name" value="Ig-like_dom_sf"/>
</dbReference>
<organism evidence="5 6">
    <name type="scientific">Rhipicephalus sanguineus</name>
    <name type="common">Brown dog tick</name>
    <name type="synonym">Ixodes sanguineus</name>
    <dbReference type="NCBI Taxonomy" id="34632"/>
    <lineage>
        <taxon>Eukaryota</taxon>
        <taxon>Metazoa</taxon>
        <taxon>Ecdysozoa</taxon>
        <taxon>Arthropoda</taxon>
        <taxon>Chelicerata</taxon>
        <taxon>Arachnida</taxon>
        <taxon>Acari</taxon>
        <taxon>Parasitiformes</taxon>
        <taxon>Ixodida</taxon>
        <taxon>Ixodoidea</taxon>
        <taxon>Ixodidae</taxon>
        <taxon>Rhipicephalinae</taxon>
        <taxon>Rhipicephalus</taxon>
        <taxon>Rhipicephalus</taxon>
    </lineage>
</organism>
<proteinExistence type="predicted"/>
<feature type="domain" description="Ig-like" evidence="4">
    <location>
        <begin position="196"/>
        <end position="294"/>
    </location>
</feature>
<dbReference type="PROSITE" id="PS50835">
    <property type="entry name" value="IG_LIKE"/>
    <property type="match status" value="5"/>
</dbReference>
<dbReference type="Pfam" id="PF07679">
    <property type="entry name" value="I-set"/>
    <property type="match status" value="3"/>
</dbReference>
<dbReference type="VEuPathDB" id="VectorBase:RSAN_027689"/>
<dbReference type="EMBL" id="JABSTV010001245">
    <property type="protein sequence ID" value="KAH7983143.1"/>
    <property type="molecule type" value="Genomic_DNA"/>
</dbReference>
<dbReference type="InterPro" id="IPR050958">
    <property type="entry name" value="Cell_Adh-Cytoskel_Orgn"/>
</dbReference>
<keyword evidence="3" id="KW-0393">Immunoglobulin domain</keyword>
<dbReference type="InterPro" id="IPR007110">
    <property type="entry name" value="Ig-like_dom"/>
</dbReference>
<dbReference type="InterPro" id="IPR013783">
    <property type="entry name" value="Ig-like_fold"/>
</dbReference>
<keyword evidence="2" id="KW-1015">Disulfide bond</keyword>
<dbReference type="Proteomes" id="UP000821837">
    <property type="component" value="Chromosome 1"/>
</dbReference>